<proteinExistence type="inferred from homology"/>
<dbReference type="InterPro" id="IPR015421">
    <property type="entry name" value="PyrdxlP-dep_Trfase_major"/>
</dbReference>
<dbReference type="RefSeq" id="WP_137065097.1">
    <property type="nucleotide sequence ID" value="NZ_CP040748.1"/>
</dbReference>
<evidence type="ECO:0000256" key="3">
    <source>
        <dbReference type="ARBA" id="ARBA00023239"/>
    </source>
</evidence>
<dbReference type="GO" id="GO:0030170">
    <property type="term" value="F:pyridoxal phosphate binding"/>
    <property type="evidence" value="ECO:0007669"/>
    <property type="project" value="InterPro"/>
</dbReference>
<dbReference type="OrthoDB" id="3401800at2"/>
<dbReference type="EMBL" id="SZPY01000001">
    <property type="protein sequence ID" value="TKI64639.1"/>
    <property type="molecule type" value="Genomic_DNA"/>
</dbReference>
<dbReference type="PANTHER" id="PTHR42735">
    <property type="match status" value="1"/>
</dbReference>
<dbReference type="InterPro" id="IPR050477">
    <property type="entry name" value="GrpII_AminoAcid_Decarb"/>
</dbReference>
<keyword evidence="2 5" id="KW-0663">Pyridoxal phosphate</keyword>
<keyword evidence="8" id="KW-1185">Reference proteome</keyword>
<keyword evidence="3 6" id="KW-0456">Lyase</keyword>
<dbReference type="Proteomes" id="UP000307808">
    <property type="component" value="Unassembled WGS sequence"/>
</dbReference>
<evidence type="ECO:0000256" key="4">
    <source>
        <dbReference type="ARBA" id="ARBA00038302"/>
    </source>
</evidence>
<comment type="similarity">
    <text evidence="4">Belongs to the group II decarboxylase family. Sphingosine-1-phosphate lyase subfamily.</text>
</comment>
<sequence>MVRSDALARLHAMQAGDLPVHGGRTLAYVYDSGLAEVDRIGREAVAAYAGSNGLDPTAFPSLLRMENELVGFAADLLNAPDEAVGTVTSGGTESILLAVQAARDSRPEVVSPSMVLPETAHAAFHKAAHYFGVRTVVVPVGDDFRPDPWAMGRAIDGTTVLVVASAPSYAHGVVDPVSEIAAQAKAKKVRCHVDACIGGWVLPYAERLGRDVGEWDFRVPGVTSISVDTHKYAYTPKGTSVLLHRSPALRRAQYFASARWPGYTMLNATTQSTKSGGPLAGAWAVVTTLGDEGYLALTEQVLGAVDRLVAGVAQVDGVRVVVPPDATLVALACDETLDPFTLTDEMTARGWYVQPQMSFRGRPATVHLSVSAATADVVDDFLEALDQAAKASVAAGPVVVDPGVVTFIESLDPARLTDDDFEGLLATSGLMGDPDAGLALPERMAEVNALLDVAAPSMREALLVAFLDRLARPVRY</sequence>
<protein>
    <submittedName>
        <fullName evidence="7">Aspartate aminotransferase family protein</fullName>
    </submittedName>
</protein>
<dbReference type="AlphaFoldDB" id="A0A4U2YT69"/>
<evidence type="ECO:0000313" key="8">
    <source>
        <dbReference type="Proteomes" id="UP000307808"/>
    </source>
</evidence>
<evidence type="ECO:0000313" key="7">
    <source>
        <dbReference type="EMBL" id="TKI64639.1"/>
    </source>
</evidence>
<evidence type="ECO:0000256" key="2">
    <source>
        <dbReference type="ARBA" id="ARBA00022898"/>
    </source>
</evidence>
<dbReference type="GO" id="GO:0004058">
    <property type="term" value="F:aromatic-L-amino-acid decarboxylase activity"/>
    <property type="evidence" value="ECO:0007669"/>
    <property type="project" value="UniProtKB-ARBA"/>
</dbReference>
<reference evidence="7 8" key="1">
    <citation type="submission" date="2019-04" db="EMBL/GenBank/DDBJ databases">
        <authorList>
            <person name="Dong K."/>
        </authorList>
    </citation>
    <scope>NUCLEOTIDE SEQUENCE [LARGE SCALE GENOMIC DNA]</scope>
    <source>
        <strain evidence="8">dk3543</strain>
    </source>
</reference>
<dbReference type="InterPro" id="IPR015424">
    <property type="entry name" value="PyrdxlP-dep_Trfase"/>
</dbReference>
<evidence type="ECO:0000256" key="6">
    <source>
        <dbReference type="RuleBase" id="RU000382"/>
    </source>
</evidence>
<gene>
    <name evidence="7" type="ORF">FC770_05845</name>
</gene>
<dbReference type="PANTHER" id="PTHR42735:SF6">
    <property type="entry name" value="SPHINGOSINE-1-PHOSPHATE LYASE 1"/>
    <property type="match status" value="1"/>
</dbReference>
<dbReference type="Gene3D" id="3.90.1150.10">
    <property type="entry name" value="Aspartate Aminotransferase, domain 1"/>
    <property type="match status" value="1"/>
</dbReference>
<organism evidence="7 8">
    <name type="scientific">Nocardioides jishulii</name>
    <dbReference type="NCBI Taxonomy" id="2575440"/>
    <lineage>
        <taxon>Bacteria</taxon>
        <taxon>Bacillati</taxon>
        <taxon>Actinomycetota</taxon>
        <taxon>Actinomycetes</taxon>
        <taxon>Propionibacteriales</taxon>
        <taxon>Nocardioidaceae</taxon>
        <taxon>Nocardioides</taxon>
    </lineage>
</organism>
<comment type="cofactor">
    <cofactor evidence="1 5 6">
        <name>pyridoxal 5'-phosphate</name>
        <dbReference type="ChEBI" id="CHEBI:597326"/>
    </cofactor>
</comment>
<keyword evidence="7" id="KW-0032">Aminotransferase</keyword>
<name>A0A4U2YT69_9ACTN</name>
<evidence type="ECO:0000256" key="5">
    <source>
        <dbReference type="PIRSR" id="PIRSR602129-50"/>
    </source>
</evidence>
<evidence type="ECO:0000256" key="1">
    <source>
        <dbReference type="ARBA" id="ARBA00001933"/>
    </source>
</evidence>
<accession>A0A4U2YT69</accession>
<dbReference type="GO" id="GO:0019752">
    <property type="term" value="P:carboxylic acid metabolic process"/>
    <property type="evidence" value="ECO:0007669"/>
    <property type="project" value="InterPro"/>
</dbReference>
<dbReference type="InterPro" id="IPR015422">
    <property type="entry name" value="PyrdxlP-dep_Trfase_small"/>
</dbReference>
<dbReference type="Gene3D" id="3.40.640.10">
    <property type="entry name" value="Type I PLP-dependent aspartate aminotransferase-like (Major domain)"/>
    <property type="match status" value="1"/>
</dbReference>
<comment type="caution">
    <text evidence="7">The sequence shown here is derived from an EMBL/GenBank/DDBJ whole genome shotgun (WGS) entry which is preliminary data.</text>
</comment>
<keyword evidence="7" id="KW-0808">Transferase</keyword>
<feature type="modified residue" description="N6-(pyridoxal phosphate)lysine" evidence="5">
    <location>
        <position position="231"/>
    </location>
</feature>
<dbReference type="Pfam" id="PF00282">
    <property type="entry name" value="Pyridoxal_deC"/>
    <property type="match status" value="1"/>
</dbReference>
<dbReference type="InterPro" id="IPR002129">
    <property type="entry name" value="PyrdxlP-dep_de-COase"/>
</dbReference>
<dbReference type="SUPFAM" id="SSF53383">
    <property type="entry name" value="PLP-dependent transferases"/>
    <property type="match status" value="1"/>
</dbReference>
<dbReference type="GO" id="GO:0008483">
    <property type="term" value="F:transaminase activity"/>
    <property type="evidence" value="ECO:0007669"/>
    <property type="project" value="UniProtKB-KW"/>
</dbReference>